<dbReference type="InterPro" id="IPR007527">
    <property type="entry name" value="Znf_SWIM"/>
</dbReference>
<evidence type="ECO:0000313" key="4">
    <source>
        <dbReference type="Proteomes" id="UP000053562"/>
    </source>
</evidence>
<name>A0A0J9SCI5_PLAVI</name>
<proteinExistence type="predicted"/>
<evidence type="ECO:0000256" key="1">
    <source>
        <dbReference type="PROSITE-ProRule" id="PRU00325"/>
    </source>
</evidence>
<dbReference type="GO" id="GO:0008270">
    <property type="term" value="F:zinc ion binding"/>
    <property type="evidence" value="ECO:0007669"/>
    <property type="project" value="UniProtKB-KW"/>
</dbReference>
<organism evidence="3 4">
    <name type="scientific">Plasmodium vivax India VII</name>
    <dbReference type="NCBI Taxonomy" id="1077284"/>
    <lineage>
        <taxon>Eukaryota</taxon>
        <taxon>Sar</taxon>
        <taxon>Alveolata</taxon>
        <taxon>Apicomplexa</taxon>
        <taxon>Aconoidasida</taxon>
        <taxon>Haemosporida</taxon>
        <taxon>Plasmodiidae</taxon>
        <taxon>Plasmodium</taxon>
        <taxon>Plasmodium (Plasmodium)</taxon>
    </lineage>
</organism>
<dbReference type="Proteomes" id="UP000053562">
    <property type="component" value="Unassembled WGS sequence"/>
</dbReference>
<gene>
    <name evidence="3" type="ORF">PVIIG_03012</name>
</gene>
<keyword evidence="1" id="KW-0862">Zinc</keyword>
<evidence type="ECO:0000313" key="3">
    <source>
        <dbReference type="EMBL" id="KMZ80645.1"/>
    </source>
</evidence>
<keyword evidence="1" id="KW-0479">Metal-binding</keyword>
<feature type="domain" description="SWIM-type" evidence="2">
    <location>
        <begin position="134"/>
        <end position="173"/>
    </location>
</feature>
<dbReference type="OrthoDB" id="337581at2759"/>
<dbReference type="EMBL" id="KQ234274">
    <property type="protein sequence ID" value="KMZ80645.1"/>
    <property type="molecule type" value="Genomic_DNA"/>
</dbReference>
<evidence type="ECO:0000259" key="2">
    <source>
        <dbReference type="PROSITE" id="PS50966"/>
    </source>
</evidence>
<accession>A0A0J9SCI5</accession>
<reference evidence="3 4" key="1">
    <citation type="submission" date="2011-08" db="EMBL/GenBank/DDBJ databases">
        <title>The Genome Sequence of Plasmodium vivax India VII.</title>
        <authorList>
            <consortium name="The Broad Institute Genome Sequencing Platform"/>
            <consortium name="The Broad Institute Genome Sequencing Center for Infectious Disease"/>
            <person name="Neafsey D."/>
            <person name="Carlton J."/>
            <person name="Barnwell J."/>
            <person name="Collins W."/>
            <person name="Escalante A."/>
            <person name="Mullikin J."/>
            <person name="Saul A."/>
            <person name="Guigo R."/>
            <person name="Camara F."/>
            <person name="Young S.K."/>
            <person name="Zeng Q."/>
            <person name="Gargeya S."/>
            <person name="Fitzgerald M."/>
            <person name="Haas B."/>
            <person name="Abouelleil A."/>
            <person name="Alvarado L."/>
            <person name="Arachchi H.M."/>
            <person name="Berlin A."/>
            <person name="Brown A."/>
            <person name="Chapman S.B."/>
            <person name="Chen Z."/>
            <person name="Dunbar C."/>
            <person name="Freedman E."/>
            <person name="Gearin G."/>
            <person name="Gellesch M."/>
            <person name="Goldberg J."/>
            <person name="Griggs A."/>
            <person name="Gujja S."/>
            <person name="Heiman D."/>
            <person name="Howarth C."/>
            <person name="Larson L."/>
            <person name="Lui A."/>
            <person name="MacDonald P.J.P."/>
            <person name="Montmayeur A."/>
            <person name="Murphy C."/>
            <person name="Neiman D."/>
            <person name="Pearson M."/>
            <person name="Priest M."/>
            <person name="Roberts A."/>
            <person name="Saif S."/>
            <person name="Shea T."/>
            <person name="Shenoy N."/>
            <person name="Sisk P."/>
            <person name="Stolte C."/>
            <person name="Sykes S."/>
            <person name="Wortman J."/>
            <person name="Nusbaum C."/>
            <person name="Birren B."/>
        </authorList>
    </citation>
    <scope>NUCLEOTIDE SEQUENCE [LARGE SCALE GENOMIC DNA]</scope>
    <source>
        <strain evidence="3 4">India VII</strain>
    </source>
</reference>
<protein>
    <recommendedName>
        <fullName evidence="2">SWIM-type domain-containing protein</fullName>
    </recommendedName>
</protein>
<dbReference type="PROSITE" id="PS50966">
    <property type="entry name" value="ZF_SWIM"/>
    <property type="match status" value="1"/>
</dbReference>
<sequence>MDTRMDIVKWMINSLSGCTDKNQYVFLLNELLSLFPRHAEKSLKLCLKSKIKKYICIIDNPPSNRCPSTVRQLRKKSKKWRWIRQDACLSDCTDVVTAQRSRGPVSEDFFPELTKNKKKLKKARFHFFVVCGNYQKYLVSQNFCSCFYFKDKVLCTNTDVVCKHILSVLLSEIFKNYEEVILGPSLFYAWLRKKLRR</sequence>
<dbReference type="AlphaFoldDB" id="A0A0J9SCI5"/>
<keyword evidence="1" id="KW-0863">Zinc-finger</keyword>